<organism evidence="2 3">
    <name type="scientific">Methylocystis bryophila</name>
    <dbReference type="NCBI Taxonomy" id="655015"/>
    <lineage>
        <taxon>Bacteria</taxon>
        <taxon>Pseudomonadati</taxon>
        <taxon>Pseudomonadota</taxon>
        <taxon>Alphaproteobacteria</taxon>
        <taxon>Hyphomicrobiales</taxon>
        <taxon>Methylocystaceae</taxon>
        <taxon>Methylocystis</taxon>
    </lineage>
</organism>
<evidence type="ECO:0000256" key="1">
    <source>
        <dbReference type="SAM" id="Coils"/>
    </source>
</evidence>
<dbReference type="AlphaFoldDB" id="A0A1W6MQF9"/>
<protein>
    <submittedName>
        <fullName evidence="2">Uncharacterized protein</fullName>
    </submittedName>
</protein>
<dbReference type="RefSeq" id="WP_085769763.1">
    <property type="nucleotide sequence ID" value="NZ_AP027149.1"/>
</dbReference>
<keyword evidence="1" id="KW-0175">Coiled coil</keyword>
<sequence>MTSRSLIAFAQAQLDEARRALRDAATDFTVPDEKVLELRAAAQRAYEELAALDRKAAKTGFLSFLGL</sequence>
<dbReference type="Proteomes" id="UP000193978">
    <property type="component" value="Chromosome"/>
</dbReference>
<evidence type="ECO:0000313" key="2">
    <source>
        <dbReference type="EMBL" id="ARN79719.1"/>
    </source>
</evidence>
<name>A0A1W6MQF9_9HYPH</name>
<evidence type="ECO:0000313" key="3">
    <source>
        <dbReference type="Proteomes" id="UP000193978"/>
    </source>
</evidence>
<dbReference type="KEGG" id="mbry:B1812_00035"/>
<proteinExistence type="predicted"/>
<reference evidence="2 3" key="1">
    <citation type="submission" date="2017-02" db="EMBL/GenBank/DDBJ databases">
        <authorList>
            <person name="Peterson S.W."/>
        </authorList>
    </citation>
    <scope>NUCLEOTIDE SEQUENCE [LARGE SCALE GENOMIC DNA]</scope>
    <source>
        <strain evidence="2 3">S285</strain>
    </source>
</reference>
<gene>
    <name evidence="2" type="ORF">B1812_00035</name>
</gene>
<keyword evidence="3" id="KW-1185">Reference proteome</keyword>
<accession>A0A1W6MQF9</accession>
<dbReference type="EMBL" id="CP019948">
    <property type="protein sequence ID" value="ARN79719.1"/>
    <property type="molecule type" value="Genomic_DNA"/>
</dbReference>
<feature type="coiled-coil region" evidence="1">
    <location>
        <begin position="7"/>
        <end position="55"/>
    </location>
</feature>